<feature type="compositionally biased region" description="Acidic residues" evidence="1">
    <location>
        <begin position="371"/>
        <end position="382"/>
    </location>
</feature>
<evidence type="ECO:0000256" key="1">
    <source>
        <dbReference type="SAM" id="MobiDB-lite"/>
    </source>
</evidence>
<dbReference type="EMBL" id="BRXU01000001">
    <property type="protein sequence ID" value="GLC48608.1"/>
    <property type="molecule type" value="Genomic_DNA"/>
</dbReference>
<reference evidence="2 3" key="1">
    <citation type="journal article" date="2023" name="Commun. Biol.">
        <title>Reorganization of the ancestral sex-determining regions during the evolution of trioecy in Pleodorina starrii.</title>
        <authorList>
            <person name="Takahashi K."/>
            <person name="Suzuki S."/>
            <person name="Kawai-Toyooka H."/>
            <person name="Yamamoto K."/>
            <person name="Hamaji T."/>
            <person name="Ootsuki R."/>
            <person name="Yamaguchi H."/>
            <person name="Kawachi M."/>
            <person name="Higashiyama T."/>
            <person name="Nozaki H."/>
        </authorList>
    </citation>
    <scope>NUCLEOTIDE SEQUENCE [LARGE SCALE GENOMIC DNA]</scope>
    <source>
        <strain evidence="2 3">NIES-4479</strain>
    </source>
</reference>
<feature type="compositionally biased region" description="Acidic residues" evidence="1">
    <location>
        <begin position="332"/>
        <end position="363"/>
    </location>
</feature>
<keyword evidence="3" id="KW-1185">Reference proteome</keyword>
<dbReference type="Proteomes" id="UP001165080">
    <property type="component" value="Unassembled WGS sequence"/>
</dbReference>
<evidence type="ECO:0000313" key="2">
    <source>
        <dbReference type="EMBL" id="GLC48608.1"/>
    </source>
</evidence>
<feature type="region of interest" description="Disordered" evidence="1">
    <location>
        <begin position="321"/>
        <end position="420"/>
    </location>
</feature>
<feature type="region of interest" description="Disordered" evidence="1">
    <location>
        <begin position="1"/>
        <end position="23"/>
    </location>
</feature>
<protein>
    <submittedName>
        <fullName evidence="2">Uncharacterized protein</fullName>
    </submittedName>
</protein>
<name>A0A9W6BBB3_9CHLO</name>
<organism evidence="2 3">
    <name type="scientific">Pleodorina starrii</name>
    <dbReference type="NCBI Taxonomy" id="330485"/>
    <lineage>
        <taxon>Eukaryota</taxon>
        <taxon>Viridiplantae</taxon>
        <taxon>Chlorophyta</taxon>
        <taxon>core chlorophytes</taxon>
        <taxon>Chlorophyceae</taxon>
        <taxon>CS clade</taxon>
        <taxon>Chlamydomonadales</taxon>
        <taxon>Volvocaceae</taxon>
        <taxon>Pleodorina</taxon>
    </lineage>
</organism>
<sequence>MAAASPRADPAAAPTLAAAGPRAGAAVAPTLAAGAAVAPVVDPEAVNGQRAASHYDAGPSTEPVAVVRGRRRGRGGGSHRSIQQARDVLPSNMEELRRAVESSELDLFNRKQLQLIKRAVMRVHDTVSSKVVLLQQLKRAAGVEAAPGAYGENRGLGVVGRANAGGGVGRAASRSGLRGGRTPRVQLTDSQSAQLVRMFEFCNSSKSNLPHLLRCLSNGGPFGRGPELVTRDGVEYLDDTPGFAITEQQLVKELKARGLKWRTLTANQEKQLAYWYKRNLDQGITGSDVYVQLCAVIPGGWTSTSMKRLLILHGFEARASRKTRGALSSEESGSEDSRADEDEGENEEGAEGQEERGGEDESEGAGIVEAGSEEEEYSEEEHIEPGRGGSSATAGGLDRPVREASRQGNRRLYMSRRFGQ</sequence>
<accession>A0A9W6BBB3</accession>
<feature type="region of interest" description="Disordered" evidence="1">
    <location>
        <begin position="49"/>
        <end position="82"/>
    </location>
</feature>
<dbReference type="AlphaFoldDB" id="A0A9W6BBB3"/>
<proteinExistence type="predicted"/>
<evidence type="ECO:0000313" key="3">
    <source>
        <dbReference type="Proteomes" id="UP001165080"/>
    </source>
</evidence>
<comment type="caution">
    <text evidence="2">The sequence shown here is derived from an EMBL/GenBank/DDBJ whole genome shotgun (WGS) entry which is preliminary data.</text>
</comment>
<gene>
    <name evidence="2" type="primary">PLESTBF000069</name>
    <name evidence="2" type="ORF">PLESTB_000116600</name>
</gene>